<evidence type="ECO:0000313" key="3">
    <source>
        <dbReference type="Proteomes" id="UP000293952"/>
    </source>
</evidence>
<dbReference type="GO" id="GO:0004808">
    <property type="term" value="F:tRNA (5-methylaminomethyl-2-thiouridylate)(34)-methyltransferase activity"/>
    <property type="evidence" value="ECO:0007669"/>
    <property type="project" value="InterPro"/>
</dbReference>
<evidence type="ECO:0000259" key="1">
    <source>
        <dbReference type="Pfam" id="PF05430"/>
    </source>
</evidence>
<dbReference type="OrthoDB" id="9786494at2"/>
<dbReference type="Pfam" id="PF05430">
    <property type="entry name" value="Methyltransf_30"/>
    <property type="match status" value="1"/>
</dbReference>
<dbReference type="InterPro" id="IPR047785">
    <property type="entry name" value="tRNA_MNMC2"/>
</dbReference>
<feature type="domain" description="MnmC-like methyltransferase" evidence="1">
    <location>
        <begin position="126"/>
        <end position="220"/>
    </location>
</feature>
<protein>
    <submittedName>
        <fullName evidence="2">SAM-dependent methyltransferase</fullName>
    </submittedName>
</protein>
<dbReference type="RefSeq" id="WP_130092340.1">
    <property type="nucleotide sequence ID" value="NZ_SETE01000001.1"/>
</dbReference>
<dbReference type="PANTHER" id="PTHR39963">
    <property type="entry name" value="SLL0983 PROTEIN"/>
    <property type="match status" value="1"/>
</dbReference>
<dbReference type="SUPFAM" id="SSF53335">
    <property type="entry name" value="S-adenosyl-L-methionine-dependent methyltransferases"/>
    <property type="match status" value="1"/>
</dbReference>
<dbReference type="Gene3D" id="3.40.50.150">
    <property type="entry name" value="Vaccinia Virus protein VP39"/>
    <property type="match status" value="1"/>
</dbReference>
<keyword evidence="2" id="KW-0489">Methyltransferase</keyword>
<name>A0A4Q4KV19_9FLAO</name>
<dbReference type="Proteomes" id="UP000293952">
    <property type="component" value="Unassembled WGS sequence"/>
</dbReference>
<proteinExistence type="predicted"/>
<reference evidence="2 3" key="1">
    <citation type="submission" date="2019-02" db="EMBL/GenBank/DDBJ databases">
        <title>Genome sequence of the sea-ice species Brumimicrobium glaciale.</title>
        <authorList>
            <person name="Bowman J.P."/>
        </authorList>
    </citation>
    <scope>NUCLEOTIDE SEQUENCE [LARGE SCALE GENOMIC DNA]</scope>
    <source>
        <strain evidence="2 3">IC156</strain>
    </source>
</reference>
<accession>A0A4Q4KV19</accession>
<dbReference type="CDD" id="cd02440">
    <property type="entry name" value="AdoMet_MTases"/>
    <property type="match status" value="1"/>
</dbReference>
<dbReference type="GO" id="GO:0016645">
    <property type="term" value="F:oxidoreductase activity, acting on the CH-NH group of donors"/>
    <property type="evidence" value="ECO:0007669"/>
    <property type="project" value="InterPro"/>
</dbReference>
<dbReference type="GO" id="GO:0032259">
    <property type="term" value="P:methylation"/>
    <property type="evidence" value="ECO:0007669"/>
    <property type="project" value="UniProtKB-KW"/>
</dbReference>
<dbReference type="AlphaFoldDB" id="A0A4Q4KV19"/>
<sequence length="221" mass="25408">MKREIITTKDGSKTIYMPDIYEHYHSNHGALQEALHVFIKSGWDEIKTKEVSVLEIGFGTGLNTIITVIAGQNDNKTVHYTGLEAFPVTLEDIELLKYDELEYIAPFSESYQKLHTAKWDEFVAISESFTLKKVEQKMEDYIPEKESFDLIYYDAFGPRAQPFMWTTEVLQKMYDALSTNGIFVTYCAKGDVRRSLISLGFEVEKIPGPPGKREMLRARKI</sequence>
<gene>
    <name evidence="2" type="ORF">ERX46_02970</name>
</gene>
<dbReference type="PANTHER" id="PTHR39963:SF1">
    <property type="entry name" value="MNMC-LIKE METHYLTRANSFERASE DOMAIN-CONTAINING PROTEIN"/>
    <property type="match status" value="1"/>
</dbReference>
<dbReference type="InterPro" id="IPR008471">
    <property type="entry name" value="MnmC-like_methylTransf"/>
</dbReference>
<organism evidence="2 3">
    <name type="scientific">Brumimicrobium glaciale</name>
    <dbReference type="NCBI Taxonomy" id="200475"/>
    <lineage>
        <taxon>Bacteria</taxon>
        <taxon>Pseudomonadati</taxon>
        <taxon>Bacteroidota</taxon>
        <taxon>Flavobacteriia</taxon>
        <taxon>Flavobacteriales</taxon>
        <taxon>Crocinitomicaceae</taxon>
        <taxon>Brumimicrobium</taxon>
    </lineage>
</organism>
<keyword evidence="2" id="KW-0808">Transferase</keyword>
<dbReference type="EMBL" id="SETE01000001">
    <property type="protein sequence ID" value="RYM35974.1"/>
    <property type="molecule type" value="Genomic_DNA"/>
</dbReference>
<keyword evidence="3" id="KW-1185">Reference proteome</keyword>
<dbReference type="InterPro" id="IPR029063">
    <property type="entry name" value="SAM-dependent_MTases_sf"/>
</dbReference>
<evidence type="ECO:0000313" key="2">
    <source>
        <dbReference type="EMBL" id="RYM35974.1"/>
    </source>
</evidence>
<comment type="caution">
    <text evidence="2">The sequence shown here is derived from an EMBL/GenBank/DDBJ whole genome shotgun (WGS) entry which is preliminary data.</text>
</comment>
<dbReference type="NCBIfam" id="NF033855">
    <property type="entry name" value="tRNA_MNMC2"/>
    <property type="match status" value="1"/>
</dbReference>